<keyword evidence="4 6" id="KW-1133">Transmembrane helix</keyword>
<proteinExistence type="predicted"/>
<dbReference type="RefSeq" id="WP_214055873.1">
    <property type="nucleotide sequence ID" value="NZ_BAAAHS010000128.1"/>
</dbReference>
<keyword evidence="2" id="KW-1003">Cell membrane</keyword>
<dbReference type="Proteomes" id="UP000679307">
    <property type="component" value="Chromosome"/>
</dbReference>
<evidence type="ECO:0000256" key="1">
    <source>
        <dbReference type="ARBA" id="ARBA00004651"/>
    </source>
</evidence>
<keyword evidence="10" id="KW-1185">Reference proteome</keyword>
<evidence type="ECO:0000256" key="6">
    <source>
        <dbReference type="SAM" id="Phobius"/>
    </source>
</evidence>
<dbReference type="InterPro" id="IPR018649">
    <property type="entry name" value="SHOCT"/>
</dbReference>
<keyword evidence="3 6" id="KW-0812">Transmembrane</keyword>
<dbReference type="InterPro" id="IPR027379">
    <property type="entry name" value="CLS_N"/>
</dbReference>
<gene>
    <name evidence="9" type="primary">clsA_4</name>
    <name evidence="9" type="ORF">ENKNEFLB_02695</name>
</gene>
<evidence type="ECO:0000256" key="4">
    <source>
        <dbReference type="ARBA" id="ARBA00022989"/>
    </source>
</evidence>
<sequence length="122" mass="13743">MDSFWDFFWLLLSAFFFLAYLVVLIQVLGDLLRDRELSGWWKAVWVVFLIVVPALTALVYLVVRGRGMAERGDEAAARAREAYRGASSGRTPVDQIATARTLLDSGAIDEAEYRTLKERALA</sequence>
<organism evidence="9 10">
    <name type="scientific">Nocardioides aquaticus</name>
    <dbReference type="NCBI Taxonomy" id="160826"/>
    <lineage>
        <taxon>Bacteria</taxon>
        <taxon>Bacillati</taxon>
        <taxon>Actinomycetota</taxon>
        <taxon>Actinomycetes</taxon>
        <taxon>Propionibacteriales</taxon>
        <taxon>Nocardioidaceae</taxon>
        <taxon>Nocardioides</taxon>
    </lineage>
</organism>
<keyword evidence="5 6" id="KW-0472">Membrane</keyword>
<evidence type="ECO:0000259" key="8">
    <source>
        <dbReference type="Pfam" id="PF13396"/>
    </source>
</evidence>
<evidence type="ECO:0000313" key="10">
    <source>
        <dbReference type="Proteomes" id="UP000679307"/>
    </source>
</evidence>
<feature type="domain" description="SHOCT" evidence="7">
    <location>
        <begin position="94"/>
        <end position="121"/>
    </location>
</feature>
<reference evidence="9 10" key="1">
    <citation type="submission" date="2021-05" db="EMBL/GenBank/DDBJ databases">
        <title>Complete genome of Nocardioides aquaticus KCTC 9944T isolated from meromictic and hypersaline Ekho Lake, Antarctica.</title>
        <authorList>
            <person name="Hwang K."/>
            <person name="Kim K.M."/>
            <person name="Choe H."/>
        </authorList>
    </citation>
    <scope>NUCLEOTIDE SEQUENCE [LARGE SCALE GENOMIC DNA]</scope>
    <source>
        <strain evidence="9 10">KCTC 9944</strain>
    </source>
</reference>
<evidence type="ECO:0000256" key="5">
    <source>
        <dbReference type="ARBA" id="ARBA00023136"/>
    </source>
</evidence>
<dbReference type="EC" id="2.7.8.-" evidence="9"/>
<accession>A0ABX8EKA7</accession>
<name>A0ABX8EKA7_9ACTN</name>
<feature type="transmembrane region" description="Helical" evidence="6">
    <location>
        <begin position="40"/>
        <end position="63"/>
    </location>
</feature>
<evidence type="ECO:0000259" key="7">
    <source>
        <dbReference type="Pfam" id="PF09851"/>
    </source>
</evidence>
<dbReference type="GO" id="GO:0016740">
    <property type="term" value="F:transferase activity"/>
    <property type="evidence" value="ECO:0007669"/>
    <property type="project" value="UniProtKB-KW"/>
</dbReference>
<feature type="transmembrane region" description="Helical" evidence="6">
    <location>
        <begin position="7"/>
        <end position="28"/>
    </location>
</feature>
<dbReference type="Pfam" id="PF13396">
    <property type="entry name" value="PLDc_N"/>
    <property type="match status" value="1"/>
</dbReference>
<comment type="subcellular location">
    <subcellularLocation>
        <location evidence="1">Cell membrane</location>
        <topology evidence="1">Multi-pass membrane protein</topology>
    </subcellularLocation>
</comment>
<dbReference type="EMBL" id="CP075371">
    <property type="protein sequence ID" value="QVT80300.1"/>
    <property type="molecule type" value="Genomic_DNA"/>
</dbReference>
<feature type="domain" description="Cardiolipin synthase N-terminal" evidence="8">
    <location>
        <begin position="21"/>
        <end position="64"/>
    </location>
</feature>
<protein>
    <submittedName>
        <fullName evidence="9">Cardiolipin synthase A</fullName>
        <ecNumber evidence="9">2.7.8.-</ecNumber>
    </submittedName>
</protein>
<dbReference type="Pfam" id="PF09851">
    <property type="entry name" value="SHOCT"/>
    <property type="match status" value="1"/>
</dbReference>
<evidence type="ECO:0000256" key="2">
    <source>
        <dbReference type="ARBA" id="ARBA00022475"/>
    </source>
</evidence>
<evidence type="ECO:0000256" key="3">
    <source>
        <dbReference type="ARBA" id="ARBA00022692"/>
    </source>
</evidence>
<evidence type="ECO:0000313" key="9">
    <source>
        <dbReference type="EMBL" id="QVT80300.1"/>
    </source>
</evidence>
<keyword evidence="9" id="KW-0808">Transferase</keyword>